<dbReference type="EMBL" id="JAPQKI010000005">
    <property type="protein sequence ID" value="KAJ5099447.1"/>
    <property type="molecule type" value="Genomic_DNA"/>
</dbReference>
<dbReference type="Pfam" id="PF08240">
    <property type="entry name" value="ADH_N"/>
    <property type="match status" value="1"/>
</dbReference>
<dbReference type="PANTHER" id="PTHR45033">
    <property type="match status" value="1"/>
</dbReference>
<dbReference type="InterPro" id="IPR036291">
    <property type="entry name" value="NAD(P)-bd_dom_sf"/>
</dbReference>
<dbReference type="Proteomes" id="UP001149074">
    <property type="component" value="Unassembled WGS sequence"/>
</dbReference>
<dbReference type="Gene3D" id="3.40.50.720">
    <property type="entry name" value="NAD(P)-binding Rossmann-like Domain"/>
    <property type="match status" value="1"/>
</dbReference>
<reference evidence="2" key="1">
    <citation type="submission" date="2022-11" db="EMBL/GenBank/DDBJ databases">
        <authorList>
            <person name="Petersen C."/>
        </authorList>
    </citation>
    <scope>NUCLEOTIDE SEQUENCE</scope>
    <source>
        <strain evidence="2">IBT 30761</strain>
    </source>
</reference>
<protein>
    <recommendedName>
        <fullName evidence="1">Enoyl reductase (ER) domain-containing protein</fullName>
    </recommendedName>
</protein>
<dbReference type="SUPFAM" id="SSF51735">
    <property type="entry name" value="NAD(P)-binding Rossmann-fold domains"/>
    <property type="match status" value="1"/>
</dbReference>
<dbReference type="CDD" id="cd08276">
    <property type="entry name" value="MDR7"/>
    <property type="match status" value="1"/>
</dbReference>
<feature type="domain" description="Enoyl reductase (ER)" evidence="1">
    <location>
        <begin position="5"/>
        <end position="298"/>
    </location>
</feature>
<proteinExistence type="predicted"/>
<dbReference type="SMART" id="SM00829">
    <property type="entry name" value="PKS_ER"/>
    <property type="match status" value="1"/>
</dbReference>
<organism evidence="2 3">
    <name type="scientific">Penicillium argentinense</name>
    <dbReference type="NCBI Taxonomy" id="1131581"/>
    <lineage>
        <taxon>Eukaryota</taxon>
        <taxon>Fungi</taxon>
        <taxon>Dikarya</taxon>
        <taxon>Ascomycota</taxon>
        <taxon>Pezizomycotina</taxon>
        <taxon>Eurotiomycetes</taxon>
        <taxon>Eurotiomycetidae</taxon>
        <taxon>Eurotiales</taxon>
        <taxon>Aspergillaceae</taxon>
        <taxon>Penicillium</taxon>
    </lineage>
</organism>
<dbReference type="Gene3D" id="3.90.180.10">
    <property type="entry name" value="Medium-chain alcohol dehydrogenases, catalytic domain"/>
    <property type="match status" value="1"/>
</dbReference>
<gene>
    <name evidence="2" type="ORF">N7532_006448</name>
</gene>
<dbReference type="InterPro" id="IPR052711">
    <property type="entry name" value="Zinc_ADH-like"/>
</dbReference>
<evidence type="ECO:0000259" key="1">
    <source>
        <dbReference type="SMART" id="SM00829"/>
    </source>
</evidence>
<keyword evidence="3" id="KW-1185">Reference proteome</keyword>
<dbReference type="SUPFAM" id="SSF50129">
    <property type="entry name" value="GroES-like"/>
    <property type="match status" value="1"/>
</dbReference>
<reference evidence="2" key="2">
    <citation type="journal article" date="2023" name="IMA Fungus">
        <title>Comparative genomic study of the Penicillium genus elucidates a diverse pangenome and 15 lateral gene transfer events.</title>
        <authorList>
            <person name="Petersen C."/>
            <person name="Sorensen T."/>
            <person name="Nielsen M.R."/>
            <person name="Sondergaard T.E."/>
            <person name="Sorensen J.L."/>
            <person name="Fitzpatrick D.A."/>
            <person name="Frisvad J.C."/>
            <person name="Nielsen K.L."/>
        </authorList>
    </citation>
    <scope>NUCLEOTIDE SEQUENCE</scope>
    <source>
        <strain evidence="2">IBT 30761</strain>
    </source>
</reference>
<dbReference type="InterPro" id="IPR020843">
    <property type="entry name" value="ER"/>
</dbReference>
<dbReference type="GO" id="GO:0016491">
    <property type="term" value="F:oxidoreductase activity"/>
    <property type="evidence" value="ECO:0007669"/>
    <property type="project" value="InterPro"/>
</dbReference>
<dbReference type="InterPro" id="IPR013154">
    <property type="entry name" value="ADH-like_N"/>
</dbReference>
<evidence type="ECO:0000313" key="2">
    <source>
        <dbReference type="EMBL" id="KAJ5099447.1"/>
    </source>
</evidence>
<evidence type="ECO:0000313" key="3">
    <source>
        <dbReference type="Proteomes" id="UP001149074"/>
    </source>
</evidence>
<comment type="caution">
    <text evidence="2">The sequence shown here is derived from an EMBL/GenBank/DDBJ whole genome shotgun (WGS) entry which is preliminary data.</text>
</comment>
<dbReference type="OrthoDB" id="9930022at2759"/>
<sequence length="303" mass="32687">MILQGKYPFPIKANIIPGCDGAGTVLAIGKNVTRFQPGDKVVTFINQWHLAGSMNARVMKSGLGGSLDGTFRQIGAFDEQGLVTMPNDLSFTKAATSSCAGLTAWNALFGDPGRRTQPGHWVLTQGTGGMSIFVLQFAKAVGARVIATTSSTEKEEFLRKLGADHVINYRDEPNWGEVALKLTGGEGVDCVVDVAGPTTLTQSVAAVRLDGLINIIGIVGGGSMDAPMPSLLECWSKLFTARGLWMGNREQVEEMCRAIQAAPEKLRPVVEQRVFKLEDLKDAYRYSESGHHQGKVCVDMDLR</sequence>
<dbReference type="GeneID" id="81357921"/>
<dbReference type="AlphaFoldDB" id="A0A9W9FFX1"/>
<dbReference type="RefSeq" id="XP_056475101.1">
    <property type="nucleotide sequence ID" value="XM_056618942.1"/>
</dbReference>
<dbReference type="Pfam" id="PF00107">
    <property type="entry name" value="ADH_zinc_N"/>
    <property type="match status" value="1"/>
</dbReference>
<dbReference type="InterPro" id="IPR013149">
    <property type="entry name" value="ADH-like_C"/>
</dbReference>
<dbReference type="InterPro" id="IPR011032">
    <property type="entry name" value="GroES-like_sf"/>
</dbReference>
<name>A0A9W9FFX1_9EURO</name>
<accession>A0A9W9FFX1</accession>
<dbReference type="PANTHER" id="PTHR45033:SF2">
    <property type="entry name" value="ZINC-TYPE ALCOHOL DEHYDROGENASE-LIKE PROTEIN C1773.06C"/>
    <property type="match status" value="1"/>
</dbReference>